<dbReference type="RefSeq" id="WP_012683286.1">
    <property type="nucleotide sequence ID" value="NC_012489.1"/>
</dbReference>
<proteinExistence type="predicted"/>
<accession>C1A414</accession>
<feature type="domain" description="DUF7448" evidence="1">
    <location>
        <begin position="15"/>
        <end position="125"/>
    </location>
</feature>
<dbReference type="AlphaFoldDB" id="C1A414"/>
<dbReference type="HOGENOM" id="CLU_2044986_0_0_0"/>
<dbReference type="OrthoDB" id="9256077at2"/>
<dbReference type="Proteomes" id="UP000002209">
    <property type="component" value="Chromosome"/>
</dbReference>
<name>C1A414_GEMAT</name>
<protein>
    <recommendedName>
        <fullName evidence="1">DUF7448 domain-containing protein</fullName>
    </recommendedName>
</protein>
<dbReference type="Pfam" id="PF24240">
    <property type="entry name" value="DUF7448"/>
    <property type="match status" value="1"/>
</dbReference>
<dbReference type="STRING" id="379066.GAU_1797"/>
<sequence>MSYGDAWSNRCPFSTLLGKTVTHISGLEAGSDRVVFDCADGTQFTMAHQQDCCESVSIDDVVGHAADLIGSPLTMADEVDYDGQRQSQYDESFTWTFYKLATIKGYVDIRWYGTSNGYYSESVDFWQSGGVTP</sequence>
<evidence type="ECO:0000313" key="3">
    <source>
        <dbReference type="Proteomes" id="UP000002209"/>
    </source>
</evidence>
<organism evidence="2 3">
    <name type="scientific">Gemmatimonas aurantiaca (strain DSM 14586 / JCM 11422 / NBRC 100505 / T-27)</name>
    <dbReference type="NCBI Taxonomy" id="379066"/>
    <lineage>
        <taxon>Bacteria</taxon>
        <taxon>Pseudomonadati</taxon>
        <taxon>Gemmatimonadota</taxon>
        <taxon>Gemmatimonadia</taxon>
        <taxon>Gemmatimonadales</taxon>
        <taxon>Gemmatimonadaceae</taxon>
        <taxon>Gemmatimonas</taxon>
    </lineage>
</organism>
<dbReference type="eggNOG" id="ENOG50349DP">
    <property type="taxonomic scope" value="Bacteria"/>
</dbReference>
<dbReference type="InterPro" id="IPR055871">
    <property type="entry name" value="DUF7448"/>
</dbReference>
<dbReference type="EMBL" id="AP009153">
    <property type="protein sequence ID" value="BAH38839.1"/>
    <property type="molecule type" value="Genomic_DNA"/>
</dbReference>
<evidence type="ECO:0000313" key="2">
    <source>
        <dbReference type="EMBL" id="BAH38839.1"/>
    </source>
</evidence>
<reference evidence="3" key="1">
    <citation type="submission" date="2006-03" db="EMBL/GenBank/DDBJ databases">
        <title>Complete genome sequence of Gemmatimonas aurantiaca T-27 that represents a novel phylum Gemmatimonadetes.</title>
        <authorList>
            <person name="Takasaki K."/>
            <person name="Ichikawa N."/>
            <person name="Miura H."/>
            <person name="Matsushita S."/>
            <person name="Watanabe Y."/>
            <person name="Oguchi A."/>
            <person name="Ankai A."/>
            <person name="Yashiro I."/>
            <person name="Takahashi M."/>
            <person name="Terui Y."/>
            <person name="Fukui S."/>
            <person name="Yokoyama H."/>
            <person name="Tanikawa S."/>
            <person name="Hanada S."/>
            <person name="Kamagata Y."/>
            <person name="Fujita N."/>
        </authorList>
    </citation>
    <scope>NUCLEOTIDE SEQUENCE [LARGE SCALE GENOMIC DNA]</scope>
    <source>
        <strain evidence="3">T-27 / DSM 14586 / JCM 11422 / NBRC 100505</strain>
    </source>
</reference>
<keyword evidence="3" id="KW-1185">Reference proteome</keyword>
<dbReference type="KEGG" id="gau:GAU_1797"/>
<gene>
    <name evidence="2" type="ordered locus">GAU_1797</name>
</gene>
<evidence type="ECO:0000259" key="1">
    <source>
        <dbReference type="Pfam" id="PF24240"/>
    </source>
</evidence>